<protein>
    <submittedName>
        <fullName evidence="2">Uncharacterized protein</fullName>
    </submittedName>
</protein>
<reference evidence="2" key="2">
    <citation type="submission" date="2023-06" db="EMBL/GenBank/DDBJ databases">
        <authorList>
            <person name="Swenson N.G."/>
            <person name="Wegrzyn J.L."/>
            <person name="Mcevoy S.L."/>
        </authorList>
    </citation>
    <scope>NUCLEOTIDE SEQUENCE</scope>
    <source>
        <strain evidence="2">NS2018</strain>
        <tissue evidence="2">Leaf</tissue>
    </source>
</reference>
<evidence type="ECO:0000313" key="3">
    <source>
        <dbReference type="Proteomes" id="UP001168877"/>
    </source>
</evidence>
<reference evidence="2" key="1">
    <citation type="journal article" date="2022" name="Plant J.">
        <title>Strategies of tolerance reflected in two North American maple genomes.</title>
        <authorList>
            <person name="McEvoy S.L."/>
            <person name="Sezen U.U."/>
            <person name="Trouern-Trend A."/>
            <person name="McMahon S.M."/>
            <person name="Schaberg P.G."/>
            <person name="Yang J."/>
            <person name="Wegrzyn J.L."/>
            <person name="Swenson N.G."/>
        </authorList>
    </citation>
    <scope>NUCLEOTIDE SEQUENCE</scope>
    <source>
        <strain evidence="2">NS2018</strain>
    </source>
</reference>
<dbReference type="Proteomes" id="UP001168877">
    <property type="component" value="Unassembled WGS sequence"/>
</dbReference>
<accession>A0AA39W2I5</accession>
<sequence length="260" mass="29908">MSRQKKDAEANWKSQKAWEVAQAPFKNLLINDGGVLVQWCAPNIQWRRSSFFFIEDPFTLPNFSCCHHCTTRSCETISEPLPPRTSVGAVLPIFLPNRHRNFFHPNQHTRKLLPNFIFLPPKFQQTNFIKKLNRFGSIFFKEIELIWSRSHHLLKEIKPDLRFALSHANGPPRPLTGRSPTKPSRSTSRGATTRTPRPPVTRSHDLRRLLASSSRRIDINVVIVMSSLMTRTVMIKTKLLIEKNGVPMKKKLVTPQGQTL</sequence>
<feature type="compositionally biased region" description="Low complexity" evidence="1">
    <location>
        <begin position="176"/>
        <end position="195"/>
    </location>
</feature>
<evidence type="ECO:0000256" key="1">
    <source>
        <dbReference type="SAM" id="MobiDB-lite"/>
    </source>
</evidence>
<dbReference type="EMBL" id="JAUESC010000003">
    <property type="protein sequence ID" value="KAK0601737.1"/>
    <property type="molecule type" value="Genomic_DNA"/>
</dbReference>
<organism evidence="2 3">
    <name type="scientific">Acer saccharum</name>
    <name type="common">Sugar maple</name>
    <dbReference type="NCBI Taxonomy" id="4024"/>
    <lineage>
        <taxon>Eukaryota</taxon>
        <taxon>Viridiplantae</taxon>
        <taxon>Streptophyta</taxon>
        <taxon>Embryophyta</taxon>
        <taxon>Tracheophyta</taxon>
        <taxon>Spermatophyta</taxon>
        <taxon>Magnoliopsida</taxon>
        <taxon>eudicotyledons</taxon>
        <taxon>Gunneridae</taxon>
        <taxon>Pentapetalae</taxon>
        <taxon>rosids</taxon>
        <taxon>malvids</taxon>
        <taxon>Sapindales</taxon>
        <taxon>Sapindaceae</taxon>
        <taxon>Hippocastanoideae</taxon>
        <taxon>Acereae</taxon>
        <taxon>Acer</taxon>
    </lineage>
</organism>
<gene>
    <name evidence="2" type="ORF">LWI29_026969</name>
</gene>
<keyword evidence="3" id="KW-1185">Reference proteome</keyword>
<feature type="region of interest" description="Disordered" evidence="1">
    <location>
        <begin position="165"/>
        <end position="205"/>
    </location>
</feature>
<comment type="caution">
    <text evidence="2">The sequence shown here is derived from an EMBL/GenBank/DDBJ whole genome shotgun (WGS) entry which is preliminary data.</text>
</comment>
<dbReference type="AlphaFoldDB" id="A0AA39W2I5"/>
<evidence type="ECO:0000313" key="2">
    <source>
        <dbReference type="EMBL" id="KAK0601737.1"/>
    </source>
</evidence>
<proteinExistence type="predicted"/>
<name>A0AA39W2I5_ACESA</name>